<dbReference type="Proteomes" id="UP000266258">
    <property type="component" value="Unassembled WGS sequence"/>
</dbReference>
<dbReference type="EMBL" id="NRJH01000014">
    <property type="protein sequence ID" value="RIY33481.1"/>
    <property type="molecule type" value="Genomic_DNA"/>
</dbReference>
<organism evidence="2 3">
    <name type="scientific">Psittacicella melopsittaci</name>
    <dbReference type="NCBI Taxonomy" id="2028576"/>
    <lineage>
        <taxon>Bacteria</taxon>
        <taxon>Pseudomonadati</taxon>
        <taxon>Pseudomonadota</taxon>
        <taxon>Gammaproteobacteria</taxon>
        <taxon>Pasteurellales</taxon>
        <taxon>Psittacicellaceae</taxon>
        <taxon>Psittacicella</taxon>
    </lineage>
</organism>
<proteinExistence type="predicted"/>
<feature type="transmembrane region" description="Helical" evidence="1">
    <location>
        <begin position="12"/>
        <end position="39"/>
    </location>
</feature>
<keyword evidence="1" id="KW-0812">Transmembrane</keyword>
<keyword evidence="1" id="KW-0472">Membrane</keyword>
<protein>
    <submittedName>
        <fullName evidence="2">Uncharacterized protein</fullName>
    </submittedName>
</protein>
<keyword evidence="3" id="KW-1185">Reference proteome</keyword>
<keyword evidence="1" id="KW-1133">Transmembrane helix</keyword>
<evidence type="ECO:0000313" key="2">
    <source>
        <dbReference type="EMBL" id="RIY33481.1"/>
    </source>
</evidence>
<dbReference type="AlphaFoldDB" id="A0A3A1Y7I8"/>
<sequence length="66" mass="7929">MIIFDQNKSIKLLWHELFFLFSQYFSFCLSFGFSFYIYILLVPSSIPFAPLYLSLLFFDSFILDFS</sequence>
<name>A0A3A1Y7I8_9GAMM</name>
<reference evidence="2 3" key="1">
    <citation type="submission" date="2017-08" db="EMBL/GenBank/DDBJ databases">
        <title>Reclassification of Bisgaard taxon 37 and 44.</title>
        <authorList>
            <person name="Christensen H."/>
        </authorList>
    </citation>
    <scope>NUCLEOTIDE SEQUENCE [LARGE SCALE GENOMIC DNA]</scope>
    <source>
        <strain evidence="2 3">B96_4</strain>
    </source>
</reference>
<evidence type="ECO:0000313" key="3">
    <source>
        <dbReference type="Proteomes" id="UP000266258"/>
    </source>
</evidence>
<comment type="caution">
    <text evidence="2">The sequence shown here is derived from an EMBL/GenBank/DDBJ whole genome shotgun (WGS) entry which is preliminary data.</text>
</comment>
<gene>
    <name evidence="2" type="ORF">CJP74_01785</name>
</gene>
<accession>A0A3A1Y7I8</accession>
<evidence type="ECO:0000256" key="1">
    <source>
        <dbReference type="SAM" id="Phobius"/>
    </source>
</evidence>